<sequence length="100" mass="10346">MASAAGMPCSLRLPGICNHNPATTVMCHLPGIGKSIASKVSDLHTAFGCSACHTAIDTLGWDRRGLSAAVVLDAILRGHAETQARLVVMGIIRVKGGKLV</sequence>
<evidence type="ECO:0000313" key="2">
    <source>
        <dbReference type="Proteomes" id="UP000284547"/>
    </source>
</evidence>
<organism evidence="1 2">
    <name type="scientific">Pseudotabrizicola alkalilacus</name>
    <dbReference type="NCBI Taxonomy" id="2305252"/>
    <lineage>
        <taxon>Bacteria</taxon>
        <taxon>Pseudomonadati</taxon>
        <taxon>Pseudomonadota</taxon>
        <taxon>Alphaproteobacteria</taxon>
        <taxon>Rhodobacterales</taxon>
        <taxon>Paracoccaceae</taxon>
        <taxon>Pseudotabrizicola</taxon>
    </lineage>
</organism>
<dbReference type="OrthoDB" id="7068425at2"/>
<dbReference type="Pfam" id="PF07102">
    <property type="entry name" value="YbcO"/>
    <property type="match status" value="1"/>
</dbReference>
<accession>A0A411Z4K1</accession>
<dbReference type="EMBL" id="QWEY01000003">
    <property type="protein sequence ID" value="RGP38008.1"/>
    <property type="molecule type" value="Genomic_DNA"/>
</dbReference>
<proteinExistence type="predicted"/>
<comment type="caution">
    <text evidence="1">The sequence shown here is derived from an EMBL/GenBank/DDBJ whole genome shotgun (WGS) entry which is preliminary data.</text>
</comment>
<reference evidence="1 2" key="1">
    <citation type="submission" date="2018-08" db="EMBL/GenBank/DDBJ databases">
        <title>Flavobacterium tibetense sp. nov., isolated from a wetland YonghuCo on Tibetan Plateau.</title>
        <authorList>
            <person name="Phurbu D."/>
            <person name="Lu H."/>
            <person name="Xing P."/>
        </authorList>
    </citation>
    <scope>NUCLEOTIDE SEQUENCE [LARGE SCALE GENOMIC DNA]</scope>
    <source>
        <strain evidence="1 2">DJC</strain>
    </source>
</reference>
<dbReference type="AlphaFoldDB" id="A0A411Z4K1"/>
<dbReference type="Gene3D" id="3.30.50.20">
    <property type="entry name" value="prophage-derive protein ybcO"/>
    <property type="match status" value="1"/>
</dbReference>
<evidence type="ECO:0000313" key="1">
    <source>
        <dbReference type="EMBL" id="RGP38008.1"/>
    </source>
</evidence>
<name>A0A411Z4K1_9RHOB</name>
<protein>
    <submittedName>
        <fullName evidence="1">DUF1364 family protein</fullName>
    </submittedName>
</protein>
<dbReference type="InterPro" id="IPR010774">
    <property type="entry name" value="YbcO"/>
</dbReference>
<keyword evidence="2" id="KW-1185">Reference proteome</keyword>
<dbReference type="Proteomes" id="UP000284547">
    <property type="component" value="Unassembled WGS sequence"/>
</dbReference>
<gene>
    <name evidence="1" type="ORF">D1012_08645</name>
</gene>